<dbReference type="GO" id="GO:0008691">
    <property type="term" value="F:3-hydroxybutyryl-CoA dehydrogenase activity"/>
    <property type="evidence" value="ECO:0007669"/>
    <property type="project" value="TreeGrafter"/>
</dbReference>
<feature type="binding site" evidence="3">
    <location>
        <position position="119"/>
    </location>
    <ligand>
        <name>NAD(+)</name>
        <dbReference type="ChEBI" id="CHEBI:57540"/>
    </ligand>
</feature>
<accession>A0A1H7VQA8</accession>
<feature type="binding site" evidence="3">
    <location>
        <position position="33"/>
    </location>
    <ligand>
        <name>NAD(+)</name>
        <dbReference type="ChEBI" id="CHEBI:57540"/>
    </ligand>
</feature>
<evidence type="ECO:0000259" key="4">
    <source>
        <dbReference type="Pfam" id="PF00725"/>
    </source>
</evidence>
<keyword evidence="7" id="KW-1185">Reference proteome</keyword>
<dbReference type="SUPFAM" id="SSF51735">
    <property type="entry name" value="NAD(P)-binding Rossmann-fold domains"/>
    <property type="match status" value="1"/>
</dbReference>
<dbReference type="FunFam" id="3.40.50.720:FF:000009">
    <property type="entry name" value="Fatty oxidation complex, alpha subunit"/>
    <property type="match status" value="1"/>
</dbReference>
<dbReference type="GO" id="GO:0070403">
    <property type="term" value="F:NAD+ binding"/>
    <property type="evidence" value="ECO:0007669"/>
    <property type="project" value="InterPro"/>
</dbReference>
<dbReference type="InterPro" id="IPR006108">
    <property type="entry name" value="3HC_DH_C"/>
</dbReference>
<dbReference type="Pfam" id="PF02737">
    <property type="entry name" value="3HCDH_N"/>
    <property type="match status" value="1"/>
</dbReference>
<evidence type="ECO:0000256" key="3">
    <source>
        <dbReference type="PIRSR" id="PIRSR000105-2"/>
    </source>
</evidence>
<feature type="binding site" evidence="3">
    <location>
        <position position="274"/>
    </location>
    <ligand>
        <name>NAD(+)</name>
        <dbReference type="ChEBI" id="CHEBI:57540"/>
    </ligand>
</feature>
<feature type="binding site" evidence="3">
    <location>
        <position position="92"/>
    </location>
    <ligand>
        <name>NAD(+)</name>
        <dbReference type="ChEBI" id="CHEBI:57540"/>
    </ligand>
</feature>
<dbReference type="PIRSF" id="PIRSF000105">
    <property type="entry name" value="HCDH"/>
    <property type="match status" value="1"/>
</dbReference>
<dbReference type="InterPro" id="IPR006180">
    <property type="entry name" value="3-OHacyl-CoA_DH_CS"/>
</dbReference>
<dbReference type="EMBL" id="FOBS01000004">
    <property type="protein sequence ID" value="SEM11441.1"/>
    <property type="molecule type" value="Genomic_DNA"/>
</dbReference>
<dbReference type="OrthoDB" id="9771883at2"/>
<feature type="binding site" evidence="3">
    <location>
        <position position="143"/>
    </location>
    <ligand>
        <name>NAD(+)</name>
        <dbReference type="ChEBI" id="CHEBI:57540"/>
    </ligand>
</feature>
<protein>
    <submittedName>
        <fullName evidence="6">3-hydroxyacyl-CoA dehydrogenase</fullName>
    </submittedName>
</protein>
<dbReference type="Pfam" id="PF00725">
    <property type="entry name" value="3HCDH"/>
    <property type="match status" value="1"/>
</dbReference>
<sequence>MAIKKLGVIGTGQMGAGIVQVFAQAGYDTVAVDLMPAMLEKGLKGIEKRLMGRVEKGKLAASEKDAILGRIKWSSKLDDLADCDLIEEAIPENLELKKKTFAELDKICKPETIFGSNTSGLSVTDMAVATKRGGKVMGIHFHNPAPVMQLCELVKTVMTDEATIEEVKAWGKSLGKTVVVAPDVGGFIVTRLFTPFLLGAIRMLEEGIATRDDIDISMKQAVNHPMGPLEVVDFIGLDTELSIAKSLYEETKEAKYAPPVLLEKMVVAGWLGRKVGKGFYDYK</sequence>
<feature type="domain" description="3-hydroxyacyl-CoA dehydrogenase NAD binding" evidence="5">
    <location>
        <begin position="5"/>
        <end position="183"/>
    </location>
</feature>
<dbReference type="PROSITE" id="PS00067">
    <property type="entry name" value="3HCDH"/>
    <property type="match status" value="1"/>
</dbReference>
<evidence type="ECO:0000256" key="1">
    <source>
        <dbReference type="ARBA" id="ARBA00023002"/>
    </source>
</evidence>
<dbReference type="InterPro" id="IPR036291">
    <property type="entry name" value="NAD(P)-bd_dom_sf"/>
</dbReference>
<reference evidence="6 7" key="1">
    <citation type="submission" date="2016-10" db="EMBL/GenBank/DDBJ databases">
        <authorList>
            <person name="de Groot N.N."/>
        </authorList>
    </citation>
    <scope>NUCLEOTIDE SEQUENCE [LARGE SCALE GENOMIC DNA]</scope>
    <source>
        <strain evidence="6 7">DSM 8423</strain>
    </source>
</reference>
<dbReference type="SUPFAM" id="SSF48179">
    <property type="entry name" value="6-phosphogluconate dehydrogenase C-terminal domain-like"/>
    <property type="match status" value="1"/>
</dbReference>
<feature type="domain" description="3-hydroxyacyl-CoA dehydrogenase C-terminal" evidence="4">
    <location>
        <begin position="186"/>
        <end position="282"/>
    </location>
</feature>
<evidence type="ECO:0000313" key="6">
    <source>
        <dbReference type="EMBL" id="SEM11441.1"/>
    </source>
</evidence>
<dbReference type="InterPro" id="IPR008927">
    <property type="entry name" value="6-PGluconate_DH-like_C_sf"/>
</dbReference>
<feature type="binding site" evidence="3">
    <location>
        <position position="97"/>
    </location>
    <ligand>
        <name>NAD(+)</name>
        <dbReference type="ChEBI" id="CHEBI:57540"/>
    </ligand>
</feature>
<feature type="binding site" evidence="3">
    <location>
        <begin position="10"/>
        <end position="15"/>
    </location>
    <ligand>
        <name>NAD(+)</name>
        <dbReference type="ChEBI" id="CHEBI:57540"/>
    </ligand>
</feature>
<gene>
    <name evidence="6" type="ORF">SAMN04489760_104123</name>
</gene>
<evidence type="ECO:0000256" key="2">
    <source>
        <dbReference type="PIRSR" id="PIRSR000105-1"/>
    </source>
</evidence>
<organism evidence="6 7">
    <name type="scientific">Syntrophus gentianae</name>
    <dbReference type="NCBI Taxonomy" id="43775"/>
    <lineage>
        <taxon>Bacteria</taxon>
        <taxon>Pseudomonadati</taxon>
        <taxon>Thermodesulfobacteriota</taxon>
        <taxon>Syntrophia</taxon>
        <taxon>Syntrophales</taxon>
        <taxon>Syntrophaceae</taxon>
        <taxon>Syntrophus</taxon>
    </lineage>
</organism>
<dbReference type="STRING" id="43775.SAMN04489760_104123"/>
<dbReference type="InterPro" id="IPR022694">
    <property type="entry name" value="3-OHacyl-CoA_DH"/>
</dbReference>
<proteinExistence type="predicted"/>
<dbReference type="NCBIfam" id="NF005875">
    <property type="entry name" value="PRK07819.1"/>
    <property type="match status" value="1"/>
</dbReference>
<dbReference type="PANTHER" id="PTHR48075:SF5">
    <property type="entry name" value="3-HYDROXYBUTYRYL-COA DEHYDROGENASE"/>
    <property type="match status" value="1"/>
</dbReference>
<dbReference type="AlphaFoldDB" id="A0A1H7VQA8"/>
<dbReference type="InterPro" id="IPR006176">
    <property type="entry name" value="3-OHacyl-CoA_DH_NAD-bd"/>
</dbReference>
<dbReference type="Gene3D" id="1.10.1040.50">
    <property type="match status" value="1"/>
</dbReference>
<evidence type="ECO:0000313" key="7">
    <source>
        <dbReference type="Proteomes" id="UP000198744"/>
    </source>
</evidence>
<keyword evidence="3" id="KW-0520">NAD</keyword>
<keyword evidence="1" id="KW-0560">Oxidoreductase</keyword>
<dbReference type="Gene3D" id="3.40.50.720">
    <property type="entry name" value="NAD(P)-binding Rossmann-like Domain"/>
    <property type="match status" value="1"/>
</dbReference>
<dbReference type="GO" id="GO:0006635">
    <property type="term" value="P:fatty acid beta-oxidation"/>
    <property type="evidence" value="ECO:0007669"/>
    <property type="project" value="TreeGrafter"/>
</dbReference>
<dbReference type="PANTHER" id="PTHR48075">
    <property type="entry name" value="3-HYDROXYACYL-COA DEHYDROGENASE FAMILY PROTEIN"/>
    <property type="match status" value="1"/>
</dbReference>
<feature type="site" description="Important for catalytic activity" evidence="2">
    <location>
        <position position="140"/>
    </location>
</feature>
<name>A0A1H7VQA8_9BACT</name>
<dbReference type="Proteomes" id="UP000198744">
    <property type="component" value="Unassembled WGS sequence"/>
</dbReference>
<evidence type="ECO:0000259" key="5">
    <source>
        <dbReference type="Pfam" id="PF02737"/>
    </source>
</evidence>